<keyword evidence="2" id="KW-1185">Reference proteome</keyword>
<evidence type="ECO:0000313" key="1">
    <source>
        <dbReference type="EMBL" id="KAF7813786.1"/>
    </source>
</evidence>
<reference evidence="1" key="1">
    <citation type="submission" date="2020-09" db="EMBL/GenBank/DDBJ databases">
        <title>Genome-Enabled Discovery of Anthraquinone Biosynthesis in Senna tora.</title>
        <authorList>
            <person name="Kang S.-H."/>
            <person name="Pandey R.P."/>
            <person name="Lee C.-M."/>
            <person name="Sim J.-S."/>
            <person name="Jeong J.-T."/>
            <person name="Choi B.-S."/>
            <person name="Jung M."/>
            <person name="Ginzburg D."/>
            <person name="Zhao K."/>
            <person name="Won S.Y."/>
            <person name="Oh T.-J."/>
            <person name="Yu Y."/>
            <person name="Kim N.-H."/>
            <person name="Lee O.R."/>
            <person name="Lee T.-H."/>
            <person name="Bashyal P."/>
            <person name="Kim T.-S."/>
            <person name="Lee W.-H."/>
            <person name="Kawkins C."/>
            <person name="Kim C.-K."/>
            <person name="Kim J.S."/>
            <person name="Ahn B.O."/>
            <person name="Rhee S.Y."/>
            <person name="Sohng J.K."/>
        </authorList>
    </citation>
    <scope>NUCLEOTIDE SEQUENCE</scope>
    <source>
        <tissue evidence="1">Leaf</tissue>
    </source>
</reference>
<dbReference type="Proteomes" id="UP000634136">
    <property type="component" value="Unassembled WGS sequence"/>
</dbReference>
<protein>
    <submittedName>
        <fullName evidence="1">Uncharacterized protein</fullName>
    </submittedName>
</protein>
<accession>A0A834WC71</accession>
<dbReference type="EMBL" id="JAAIUW010000010">
    <property type="protein sequence ID" value="KAF7813786.1"/>
    <property type="molecule type" value="Genomic_DNA"/>
</dbReference>
<organism evidence="1 2">
    <name type="scientific">Senna tora</name>
    <dbReference type="NCBI Taxonomy" id="362788"/>
    <lineage>
        <taxon>Eukaryota</taxon>
        <taxon>Viridiplantae</taxon>
        <taxon>Streptophyta</taxon>
        <taxon>Embryophyta</taxon>
        <taxon>Tracheophyta</taxon>
        <taxon>Spermatophyta</taxon>
        <taxon>Magnoliopsida</taxon>
        <taxon>eudicotyledons</taxon>
        <taxon>Gunneridae</taxon>
        <taxon>Pentapetalae</taxon>
        <taxon>rosids</taxon>
        <taxon>fabids</taxon>
        <taxon>Fabales</taxon>
        <taxon>Fabaceae</taxon>
        <taxon>Caesalpinioideae</taxon>
        <taxon>Cassia clade</taxon>
        <taxon>Senna</taxon>
    </lineage>
</organism>
<proteinExistence type="predicted"/>
<evidence type="ECO:0000313" key="2">
    <source>
        <dbReference type="Proteomes" id="UP000634136"/>
    </source>
</evidence>
<gene>
    <name evidence="1" type="ORF">G2W53_034762</name>
</gene>
<name>A0A834WC71_9FABA</name>
<dbReference type="AlphaFoldDB" id="A0A834WC71"/>
<comment type="caution">
    <text evidence="1">The sequence shown here is derived from an EMBL/GenBank/DDBJ whole genome shotgun (WGS) entry which is preliminary data.</text>
</comment>
<sequence>MCSLAFYRKSILKQRLHRDVNIVPKSRSNEQYIKPTLEINLVPLEPLVITLAPLELSGTKLPSGVLVVSTTTIQLPSEPMPIPVNTSRHYGTIPGVGNIQVAFSQKGWVVGKLRFCAGYRVSTSGVCTGLILELVSNFISKALCIVIFCEYEVSIFSRYKLCSVKHVCNTNGFHFPLIEISYIHIHLSPVGLAKTHILFSYQERD</sequence>